<feature type="region of interest" description="Disordered" evidence="1">
    <location>
        <begin position="1"/>
        <end position="30"/>
    </location>
</feature>
<sequence>MDFETESRNDPDRYGQTEADKSCPPSAHIPKSAFDVQEGIREWVHMLGQCRELLNVTLAVRPTFVDGDEVRRKRSFTDDCTGDFGGRGRIVASRIFLHIPAFWGPANFGTRTSCEHKSHKSGDDGVPRRM</sequence>
<organism evidence="2 3">
    <name type="scientific">Prorocentrum cordatum</name>
    <dbReference type="NCBI Taxonomy" id="2364126"/>
    <lineage>
        <taxon>Eukaryota</taxon>
        <taxon>Sar</taxon>
        <taxon>Alveolata</taxon>
        <taxon>Dinophyceae</taxon>
        <taxon>Prorocentrales</taxon>
        <taxon>Prorocentraceae</taxon>
        <taxon>Prorocentrum</taxon>
    </lineage>
</organism>
<comment type="caution">
    <text evidence="2">The sequence shown here is derived from an EMBL/GenBank/DDBJ whole genome shotgun (WGS) entry which is preliminary data.</text>
</comment>
<protein>
    <submittedName>
        <fullName evidence="2">Uncharacterized protein</fullName>
    </submittedName>
</protein>
<evidence type="ECO:0000313" key="3">
    <source>
        <dbReference type="Proteomes" id="UP001189429"/>
    </source>
</evidence>
<feature type="compositionally biased region" description="Basic and acidic residues" evidence="1">
    <location>
        <begin position="1"/>
        <end position="21"/>
    </location>
</feature>
<gene>
    <name evidence="2" type="ORF">PCOR1329_LOCUS66169</name>
</gene>
<dbReference type="Proteomes" id="UP001189429">
    <property type="component" value="Unassembled WGS sequence"/>
</dbReference>
<dbReference type="EMBL" id="CAUYUJ010018507">
    <property type="protein sequence ID" value="CAK0884146.1"/>
    <property type="molecule type" value="Genomic_DNA"/>
</dbReference>
<keyword evidence="3" id="KW-1185">Reference proteome</keyword>
<evidence type="ECO:0000256" key="1">
    <source>
        <dbReference type="SAM" id="MobiDB-lite"/>
    </source>
</evidence>
<evidence type="ECO:0000313" key="2">
    <source>
        <dbReference type="EMBL" id="CAK0884146.1"/>
    </source>
</evidence>
<proteinExistence type="predicted"/>
<name>A0ABN9WH17_9DINO</name>
<reference evidence="2" key="1">
    <citation type="submission" date="2023-10" db="EMBL/GenBank/DDBJ databases">
        <authorList>
            <person name="Chen Y."/>
            <person name="Shah S."/>
            <person name="Dougan E. K."/>
            <person name="Thang M."/>
            <person name="Chan C."/>
        </authorList>
    </citation>
    <scope>NUCLEOTIDE SEQUENCE [LARGE SCALE GENOMIC DNA]</scope>
</reference>
<accession>A0ABN9WH17</accession>